<evidence type="ECO:0000256" key="2">
    <source>
        <dbReference type="SAM" id="MobiDB-lite"/>
    </source>
</evidence>
<name>A0A3S5BCP7_9PLAT</name>
<dbReference type="Proteomes" id="UP000784294">
    <property type="component" value="Unassembled WGS sequence"/>
</dbReference>
<accession>A0A3S5BCP7</accession>
<protein>
    <submittedName>
        <fullName evidence="3">Uncharacterized protein</fullName>
    </submittedName>
</protein>
<evidence type="ECO:0000256" key="1">
    <source>
        <dbReference type="SAM" id="Coils"/>
    </source>
</evidence>
<feature type="region of interest" description="Disordered" evidence="2">
    <location>
        <begin position="90"/>
        <end position="165"/>
    </location>
</feature>
<dbReference type="AlphaFoldDB" id="A0A3S5BCP7"/>
<evidence type="ECO:0000313" key="3">
    <source>
        <dbReference type="EMBL" id="VEL40665.1"/>
    </source>
</evidence>
<feature type="coiled-coil region" evidence="1">
    <location>
        <begin position="305"/>
        <end position="332"/>
    </location>
</feature>
<organism evidence="3 4">
    <name type="scientific">Protopolystoma xenopodis</name>
    <dbReference type="NCBI Taxonomy" id="117903"/>
    <lineage>
        <taxon>Eukaryota</taxon>
        <taxon>Metazoa</taxon>
        <taxon>Spiralia</taxon>
        <taxon>Lophotrochozoa</taxon>
        <taxon>Platyhelminthes</taxon>
        <taxon>Monogenea</taxon>
        <taxon>Polyopisthocotylea</taxon>
        <taxon>Polystomatidea</taxon>
        <taxon>Polystomatidae</taxon>
        <taxon>Protopolystoma</taxon>
    </lineage>
</organism>
<comment type="caution">
    <text evidence="3">The sequence shown here is derived from an EMBL/GenBank/DDBJ whole genome shotgun (WGS) entry which is preliminary data.</text>
</comment>
<proteinExistence type="predicted"/>
<gene>
    <name evidence="3" type="ORF">PXEA_LOCUS34105</name>
</gene>
<reference evidence="3" key="1">
    <citation type="submission" date="2018-11" db="EMBL/GenBank/DDBJ databases">
        <authorList>
            <consortium name="Pathogen Informatics"/>
        </authorList>
    </citation>
    <scope>NUCLEOTIDE SEQUENCE</scope>
</reference>
<feature type="compositionally biased region" description="Low complexity" evidence="2">
    <location>
        <begin position="153"/>
        <end position="162"/>
    </location>
</feature>
<keyword evidence="4" id="KW-1185">Reference proteome</keyword>
<evidence type="ECO:0000313" key="4">
    <source>
        <dbReference type="Proteomes" id="UP000784294"/>
    </source>
</evidence>
<dbReference type="EMBL" id="CAAALY010265888">
    <property type="protein sequence ID" value="VEL40665.1"/>
    <property type="molecule type" value="Genomic_DNA"/>
</dbReference>
<feature type="non-terminal residue" evidence="3">
    <location>
        <position position="458"/>
    </location>
</feature>
<keyword evidence="1" id="KW-0175">Coiled coil</keyword>
<feature type="compositionally biased region" description="Low complexity" evidence="2">
    <location>
        <begin position="222"/>
        <end position="240"/>
    </location>
</feature>
<feature type="region of interest" description="Disordered" evidence="2">
    <location>
        <begin position="208"/>
        <end position="244"/>
    </location>
</feature>
<sequence>MMHFVSVLVGDNSFANWNSRLSSGFNSLASAISNHSMHGHNMTDMSVSTPPTVSSTASPGSRSFGVRPSFSVASQHDALLTELFERGNPTTSSLIAHPQDNPNPLYPNFSGGSQPPRQKPHSEPTSQRSPGVQLRKSGLSPGHAEPNPGRYSGAGTSAAAAGRLSLPDSSPACPVSGVHSNFPKSLVSQEPFSGLPTGLLTHPPTGHFCPTLDYSGHPSPSQAANIQQSQHAQQQHQHAQPSCSPLMLHRSHQLIQLQSAVQPISPATSYAQFSPQMVNSGQLSSSQFKQQQQQQQQQLQLHLQIQLQQQLRQHLQHQHQQQQQQHQQQQHQLQAQAYRQHQELQQHKLQTIQAQLKSQQHALLGGVRASAGAGSSTGIAYPGATGTISSGVAAAQLSSSPYRCLASQAPQLGSPSCLSAHAGLPGVQAIAANQALTQIGASNAGQVQNIGGPSNSSL</sequence>